<gene>
    <name evidence="2" type="ORF">C0674_11555</name>
    <name evidence="1" type="ORF">St703_23140</name>
</gene>
<dbReference type="EMBL" id="AP021853">
    <property type="protein sequence ID" value="BBN99609.1"/>
    <property type="molecule type" value="Genomic_DNA"/>
</dbReference>
<evidence type="ECO:0000313" key="3">
    <source>
        <dbReference type="Proteomes" id="UP000285882"/>
    </source>
</evidence>
<dbReference type="EMBL" id="CP025688">
    <property type="protein sequence ID" value="QAA23204.1"/>
    <property type="molecule type" value="Genomic_DNA"/>
</dbReference>
<accession>A0A410DAW2</accession>
<dbReference type="RefSeq" id="WP_128166933.1">
    <property type="nucleotide sequence ID" value="NZ_AP021853.1"/>
</dbReference>
<name>A0A410DAW2_9BACL</name>
<keyword evidence="3" id="KW-1185">Reference proteome</keyword>
<dbReference type="Proteomes" id="UP000326951">
    <property type="component" value="Chromosome"/>
</dbReference>
<sequence>MLQNMVNELESGILNIVGNKVHVTGFTREEMLQLFLDTGIEAWSSKGLYNLQDLEFHNIKSNALIIVKKDGKELNRYQYKEIIKKTIKFKNEEGKNVSRTFIIRKSAYSDHYQFYFVVDKKKESLKSEVKQSRLFDNKEELNNFLFKKFSIEF</sequence>
<protein>
    <submittedName>
        <fullName evidence="1">Uncharacterized protein</fullName>
    </submittedName>
</protein>
<proteinExistence type="predicted"/>
<organism evidence="1 4">
    <name type="scientific">Sporolactobacillus terrae</name>
    <dbReference type="NCBI Taxonomy" id="269673"/>
    <lineage>
        <taxon>Bacteria</taxon>
        <taxon>Bacillati</taxon>
        <taxon>Bacillota</taxon>
        <taxon>Bacilli</taxon>
        <taxon>Bacillales</taxon>
        <taxon>Sporolactobacillaceae</taxon>
        <taxon>Sporolactobacillus</taxon>
    </lineage>
</organism>
<evidence type="ECO:0000313" key="1">
    <source>
        <dbReference type="EMBL" id="BBN99609.1"/>
    </source>
</evidence>
<evidence type="ECO:0000313" key="2">
    <source>
        <dbReference type="EMBL" id="QAA23204.1"/>
    </source>
</evidence>
<dbReference type="Proteomes" id="UP000285882">
    <property type="component" value="Chromosome"/>
</dbReference>
<evidence type="ECO:0000313" key="4">
    <source>
        <dbReference type="Proteomes" id="UP000326951"/>
    </source>
</evidence>
<dbReference type="AlphaFoldDB" id="A0A410DAW2"/>
<reference evidence="2 3" key="1">
    <citation type="submission" date="2018-01" db="EMBL/GenBank/DDBJ databases">
        <title>Complete genome sequencing of Sporolactobacillus terrae DLG3.</title>
        <authorList>
            <person name="Nam Y.-D."/>
            <person name="Kang J."/>
            <person name="Chung W.-H."/>
        </authorList>
    </citation>
    <scope>NUCLEOTIDE SEQUENCE [LARGE SCALE GENOMIC DNA]</scope>
    <source>
        <strain evidence="2 3">DLG3</strain>
    </source>
</reference>
<reference evidence="1 4" key="2">
    <citation type="submission" date="2019-09" db="EMBL/GenBank/DDBJ databases">
        <title>Complete genome sequence of Sporolactobacillus terrae 70-3.</title>
        <authorList>
            <person name="Tanaka N."/>
            <person name="Shiwa Y."/>
            <person name="Fujita N."/>
            <person name="Tanasupawat S."/>
        </authorList>
    </citation>
    <scope>NUCLEOTIDE SEQUENCE [LARGE SCALE GENOMIC DNA]</scope>
    <source>
        <strain evidence="1 4">70-3</strain>
    </source>
</reference>